<dbReference type="Pfam" id="PF20100">
    <property type="entry name" value="DUF6490"/>
    <property type="match status" value="1"/>
</dbReference>
<feature type="transmembrane region" description="Helical" evidence="1">
    <location>
        <begin position="97"/>
        <end position="118"/>
    </location>
</feature>
<reference evidence="2 3" key="2">
    <citation type="submission" date="2024-10" db="EMBL/GenBank/DDBJ databases">
        <authorList>
            <person name="Ryan C."/>
        </authorList>
    </citation>
    <scope>NUCLEOTIDE SEQUENCE [LARGE SCALE GENOMIC DNA]</scope>
</reference>
<feature type="transmembrane region" description="Helical" evidence="1">
    <location>
        <begin position="7"/>
        <end position="27"/>
    </location>
</feature>
<feature type="transmembrane region" description="Helical" evidence="1">
    <location>
        <begin position="33"/>
        <end position="53"/>
    </location>
</feature>
<keyword evidence="1" id="KW-0472">Membrane</keyword>
<gene>
    <name evidence="2" type="ORF">URODEC1_LOCUS89041</name>
</gene>
<reference evidence="3" key="1">
    <citation type="submission" date="2024-06" db="EMBL/GenBank/DDBJ databases">
        <authorList>
            <person name="Ryan C."/>
        </authorList>
    </citation>
    <scope>NUCLEOTIDE SEQUENCE [LARGE SCALE GENOMIC DNA]</scope>
</reference>
<dbReference type="Proteomes" id="UP001497457">
    <property type="component" value="Chromosome 35b"/>
</dbReference>
<protein>
    <submittedName>
        <fullName evidence="2">Uncharacterized protein</fullName>
    </submittedName>
</protein>
<dbReference type="InterPro" id="IPR045501">
    <property type="entry name" value="DUF6490"/>
</dbReference>
<dbReference type="AlphaFoldDB" id="A0ABC9DUH9"/>
<sequence length="119" mass="12549">MEYLGVTGMIGCAVLAVVAYNSGLAIYNLWGDAASVAFVLVADAVILLQFLGVHLQESERARGWVGRGRIKRAVWALSTLLTAMFALKVAPLVPPHVAASLLLMVISTAAGGFSAFFLN</sequence>
<name>A0ABC9DUH9_9POAL</name>
<accession>A0ABC9DUH9</accession>
<dbReference type="EMBL" id="OZ075145">
    <property type="protein sequence ID" value="CAL5045870.1"/>
    <property type="molecule type" value="Genomic_DNA"/>
</dbReference>
<keyword evidence="3" id="KW-1185">Reference proteome</keyword>
<proteinExistence type="predicted"/>
<keyword evidence="1" id="KW-1133">Transmembrane helix</keyword>
<dbReference type="PANTHER" id="PTHR46610">
    <property type="entry name" value="OS05G0181300 PROTEIN"/>
    <property type="match status" value="1"/>
</dbReference>
<evidence type="ECO:0000313" key="2">
    <source>
        <dbReference type="EMBL" id="CAL5045870.1"/>
    </source>
</evidence>
<keyword evidence="1" id="KW-0812">Transmembrane</keyword>
<feature type="transmembrane region" description="Helical" evidence="1">
    <location>
        <begin position="73"/>
        <end position="91"/>
    </location>
</feature>
<evidence type="ECO:0000256" key="1">
    <source>
        <dbReference type="SAM" id="Phobius"/>
    </source>
</evidence>
<dbReference type="PANTHER" id="PTHR46610:SF11">
    <property type="entry name" value="PGG DOMAIN-CONTAINING PROTEIN"/>
    <property type="match status" value="1"/>
</dbReference>
<organism evidence="2 3">
    <name type="scientific">Urochloa decumbens</name>
    <dbReference type="NCBI Taxonomy" id="240449"/>
    <lineage>
        <taxon>Eukaryota</taxon>
        <taxon>Viridiplantae</taxon>
        <taxon>Streptophyta</taxon>
        <taxon>Embryophyta</taxon>
        <taxon>Tracheophyta</taxon>
        <taxon>Spermatophyta</taxon>
        <taxon>Magnoliopsida</taxon>
        <taxon>Liliopsida</taxon>
        <taxon>Poales</taxon>
        <taxon>Poaceae</taxon>
        <taxon>PACMAD clade</taxon>
        <taxon>Panicoideae</taxon>
        <taxon>Panicodae</taxon>
        <taxon>Paniceae</taxon>
        <taxon>Melinidinae</taxon>
        <taxon>Urochloa</taxon>
    </lineage>
</organism>
<evidence type="ECO:0000313" key="3">
    <source>
        <dbReference type="Proteomes" id="UP001497457"/>
    </source>
</evidence>